<evidence type="ECO:0000313" key="13">
    <source>
        <dbReference type="EMBL" id="PYF84767.1"/>
    </source>
</evidence>
<dbReference type="HAMAP" id="MF_00137">
    <property type="entry name" value="SAICAR_synth"/>
    <property type="match status" value="1"/>
</dbReference>
<evidence type="ECO:0000256" key="9">
    <source>
        <dbReference type="ARBA" id="ARBA00030409"/>
    </source>
</evidence>
<dbReference type="FunFam" id="3.30.200.20:FF:000086">
    <property type="entry name" value="Phosphoribosylaminoimidazole-succinocarboxamide synthase"/>
    <property type="match status" value="1"/>
</dbReference>
<evidence type="ECO:0000256" key="5">
    <source>
        <dbReference type="ARBA" id="ARBA00022598"/>
    </source>
</evidence>
<comment type="catalytic activity">
    <reaction evidence="10 11">
        <text>5-amino-1-(5-phospho-D-ribosyl)imidazole-4-carboxylate + L-aspartate + ATP = (2S)-2-[5-amino-1-(5-phospho-beta-D-ribosyl)imidazole-4-carboxamido]succinate + ADP + phosphate + 2 H(+)</text>
        <dbReference type="Rhea" id="RHEA:22628"/>
        <dbReference type="ChEBI" id="CHEBI:15378"/>
        <dbReference type="ChEBI" id="CHEBI:29991"/>
        <dbReference type="ChEBI" id="CHEBI:30616"/>
        <dbReference type="ChEBI" id="CHEBI:43474"/>
        <dbReference type="ChEBI" id="CHEBI:58443"/>
        <dbReference type="ChEBI" id="CHEBI:77657"/>
        <dbReference type="ChEBI" id="CHEBI:456216"/>
        <dbReference type="EC" id="6.3.2.6"/>
    </reaction>
</comment>
<evidence type="ECO:0000256" key="1">
    <source>
        <dbReference type="ARBA" id="ARBA00004672"/>
    </source>
</evidence>
<organism evidence="13 14">
    <name type="scientific">Marinomonas alcarazii</name>
    <dbReference type="NCBI Taxonomy" id="491949"/>
    <lineage>
        <taxon>Bacteria</taxon>
        <taxon>Pseudomonadati</taxon>
        <taxon>Pseudomonadota</taxon>
        <taxon>Gammaproteobacteria</taxon>
        <taxon>Oceanospirillales</taxon>
        <taxon>Oceanospirillaceae</taxon>
        <taxon>Marinomonas</taxon>
    </lineage>
</organism>
<evidence type="ECO:0000313" key="14">
    <source>
        <dbReference type="Proteomes" id="UP000247551"/>
    </source>
</evidence>
<evidence type="ECO:0000256" key="11">
    <source>
        <dbReference type="HAMAP-Rule" id="MF_00137"/>
    </source>
</evidence>
<name>A0A318VAP8_9GAMM</name>
<dbReference type="InterPro" id="IPR050089">
    <property type="entry name" value="SAICAR_synthetase"/>
</dbReference>
<dbReference type="PANTHER" id="PTHR43599">
    <property type="entry name" value="MULTIFUNCTIONAL PROTEIN ADE2"/>
    <property type="match status" value="1"/>
</dbReference>
<dbReference type="InterPro" id="IPR028923">
    <property type="entry name" value="SAICAR_synt/ADE2_N"/>
</dbReference>
<dbReference type="SUPFAM" id="SSF56104">
    <property type="entry name" value="SAICAR synthase-like"/>
    <property type="match status" value="1"/>
</dbReference>
<evidence type="ECO:0000256" key="3">
    <source>
        <dbReference type="ARBA" id="ARBA00012217"/>
    </source>
</evidence>
<dbReference type="UniPathway" id="UPA00074">
    <property type="reaction ID" value="UER00131"/>
</dbReference>
<dbReference type="PANTHER" id="PTHR43599:SF3">
    <property type="entry name" value="SI:DKEY-6E2.2"/>
    <property type="match status" value="1"/>
</dbReference>
<protein>
    <recommendedName>
        <fullName evidence="4 11">Phosphoribosylaminoimidazole-succinocarboxamide synthase</fullName>
        <ecNumber evidence="3 11">6.3.2.6</ecNumber>
    </recommendedName>
    <alternativeName>
        <fullName evidence="9 11">SAICAR synthetase</fullName>
    </alternativeName>
</protein>
<dbReference type="AlphaFoldDB" id="A0A318VAP8"/>
<dbReference type="GO" id="GO:0006189">
    <property type="term" value="P:'de novo' IMP biosynthetic process"/>
    <property type="evidence" value="ECO:0007669"/>
    <property type="project" value="UniProtKB-UniRule"/>
</dbReference>
<accession>A0A318VAP8</accession>
<reference evidence="13 14" key="1">
    <citation type="submission" date="2018-06" db="EMBL/GenBank/DDBJ databases">
        <title>Genomic Encyclopedia of Type Strains, Phase III (KMG-III): the genomes of soil and plant-associated and newly described type strains.</title>
        <authorList>
            <person name="Whitman W."/>
        </authorList>
    </citation>
    <scope>NUCLEOTIDE SEQUENCE [LARGE SCALE GENOMIC DNA]</scope>
    <source>
        <strain evidence="13 14">CECT 7730</strain>
    </source>
</reference>
<comment type="similarity">
    <text evidence="2 11">Belongs to the SAICAR synthetase family.</text>
</comment>
<keyword evidence="14" id="KW-1185">Reference proteome</keyword>
<evidence type="ECO:0000259" key="12">
    <source>
        <dbReference type="Pfam" id="PF01259"/>
    </source>
</evidence>
<keyword evidence="8 11" id="KW-0067">ATP-binding</keyword>
<dbReference type="EC" id="6.3.2.6" evidence="3 11"/>
<evidence type="ECO:0000256" key="6">
    <source>
        <dbReference type="ARBA" id="ARBA00022741"/>
    </source>
</evidence>
<dbReference type="CDD" id="cd01415">
    <property type="entry name" value="SAICAR_synt_PurC"/>
    <property type="match status" value="1"/>
</dbReference>
<comment type="caution">
    <text evidence="13">The sequence shown here is derived from an EMBL/GenBank/DDBJ whole genome shotgun (WGS) entry which is preliminary data.</text>
</comment>
<comment type="pathway">
    <text evidence="1 11">Purine metabolism; IMP biosynthesis via de novo pathway; 5-amino-1-(5-phospho-D-ribosyl)imidazole-4-carboxamide from 5-amino-1-(5-phospho-D-ribosyl)imidazole-4-carboxylate: step 1/2.</text>
</comment>
<evidence type="ECO:0000256" key="2">
    <source>
        <dbReference type="ARBA" id="ARBA00010190"/>
    </source>
</evidence>
<dbReference type="RefSeq" id="WP_110572440.1">
    <property type="nucleotide sequence ID" value="NZ_QKLW01000001.1"/>
</dbReference>
<dbReference type="EMBL" id="QKLW01000001">
    <property type="protein sequence ID" value="PYF84767.1"/>
    <property type="molecule type" value="Genomic_DNA"/>
</dbReference>
<evidence type="ECO:0000256" key="10">
    <source>
        <dbReference type="ARBA" id="ARBA00048475"/>
    </source>
</evidence>
<dbReference type="Pfam" id="PF01259">
    <property type="entry name" value="SAICAR_synt"/>
    <property type="match status" value="1"/>
</dbReference>
<dbReference type="InterPro" id="IPR018236">
    <property type="entry name" value="SAICAR_synthetase_CS"/>
</dbReference>
<dbReference type="Gene3D" id="3.30.470.20">
    <property type="entry name" value="ATP-grasp fold, B domain"/>
    <property type="match status" value="1"/>
</dbReference>
<dbReference type="GO" id="GO:0004639">
    <property type="term" value="F:phosphoribosylaminoimidazolesuccinocarboxamide synthase activity"/>
    <property type="evidence" value="ECO:0007669"/>
    <property type="project" value="UniProtKB-UniRule"/>
</dbReference>
<dbReference type="GO" id="GO:0005524">
    <property type="term" value="F:ATP binding"/>
    <property type="evidence" value="ECO:0007669"/>
    <property type="project" value="UniProtKB-KW"/>
</dbReference>
<sequence>MEKRQELYAGKAKSVFRTDDPDKMVLVFRDDTSAFDGKRIEQLDRKGMVNNKFNAFIMSKLQEAGIPTHFEKLLSDTESLVKCLDMMPVECVVRNVAAGSLCRRLGVEEGIELSPPTFELFLKNDALGDPMINESHVESFGWAKAADLAKAKELTFKVNDVLKKIFADGGMILVDYKLEFGLYKGEVLLGDEFSPDGCRLWDAKTKEKLDKDRFRQGLGGVIEAYEDVGRRIGIDFDA</sequence>
<dbReference type="GO" id="GO:0009236">
    <property type="term" value="P:cobalamin biosynthetic process"/>
    <property type="evidence" value="ECO:0007669"/>
    <property type="project" value="InterPro"/>
</dbReference>
<keyword evidence="7 11" id="KW-0658">Purine biosynthesis</keyword>
<feature type="domain" description="SAICAR synthetase/ADE2 N-terminal" evidence="12">
    <location>
        <begin position="7"/>
        <end position="231"/>
    </location>
</feature>
<gene>
    <name evidence="11" type="primary">purC</name>
    <name evidence="13" type="ORF">DFP75_101806</name>
</gene>
<dbReference type="Gene3D" id="3.30.200.20">
    <property type="entry name" value="Phosphorylase Kinase, domain 1"/>
    <property type="match status" value="1"/>
</dbReference>
<evidence type="ECO:0000256" key="8">
    <source>
        <dbReference type="ARBA" id="ARBA00022840"/>
    </source>
</evidence>
<dbReference type="GO" id="GO:0005829">
    <property type="term" value="C:cytosol"/>
    <property type="evidence" value="ECO:0007669"/>
    <property type="project" value="TreeGrafter"/>
</dbReference>
<proteinExistence type="inferred from homology"/>
<dbReference type="PROSITE" id="PS01058">
    <property type="entry name" value="SAICAR_SYNTHETASE_2"/>
    <property type="match status" value="1"/>
</dbReference>
<keyword evidence="6 11" id="KW-0547">Nucleotide-binding</keyword>
<dbReference type="InterPro" id="IPR033934">
    <property type="entry name" value="SAICAR_synt_PurC"/>
</dbReference>
<dbReference type="InterPro" id="IPR001636">
    <property type="entry name" value="SAICAR_synth"/>
</dbReference>
<evidence type="ECO:0000256" key="7">
    <source>
        <dbReference type="ARBA" id="ARBA00022755"/>
    </source>
</evidence>
<keyword evidence="5 11" id="KW-0436">Ligase</keyword>
<evidence type="ECO:0000256" key="4">
    <source>
        <dbReference type="ARBA" id="ARBA00016460"/>
    </source>
</evidence>
<dbReference type="Proteomes" id="UP000247551">
    <property type="component" value="Unassembled WGS sequence"/>
</dbReference>
<dbReference type="FunFam" id="3.30.470.20:FF:000006">
    <property type="entry name" value="Phosphoribosylaminoimidazole-succinocarboxamide synthase"/>
    <property type="match status" value="1"/>
</dbReference>
<dbReference type="NCBIfam" id="TIGR00081">
    <property type="entry name" value="purC"/>
    <property type="match status" value="1"/>
</dbReference>